<dbReference type="PANTHER" id="PTHR38797">
    <property type="entry name" value="NUCLEAR PORE COMPLEX PROTEIN NUP85-RELATED"/>
    <property type="match status" value="1"/>
</dbReference>
<dbReference type="AlphaFoldDB" id="S7ZUE6"/>
<dbReference type="Pfam" id="PF12311">
    <property type="entry name" value="DUF3632"/>
    <property type="match status" value="1"/>
</dbReference>
<reference evidence="1 2" key="1">
    <citation type="journal article" date="2013" name="PLoS ONE">
        <title>Genomic and secretomic analyses reveal unique features of the lignocellulolytic enzyme system of Penicillium decumbens.</title>
        <authorList>
            <person name="Liu G."/>
            <person name="Zhang L."/>
            <person name="Wei X."/>
            <person name="Zou G."/>
            <person name="Qin Y."/>
            <person name="Ma L."/>
            <person name="Li J."/>
            <person name="Zheng H."/>
            <person name="Wang S."/>
            <person name="Wang C."/>
            <person name="Xun L."/>
            <person name="Zhao G.-P."/>
            <person name="Zhou Z."/>
            <person name="Qu Y."/>
        </authorList>
    </citation>
    <scope>NUCLEOTIDE SEQUENCE [LARGE SCALE GENOMIC DNA]</scope>
    <source>
        <strain evidence="2">114-2 / CGMCC 5302</strain>
    </source>
</reference>
<dbReference type="eggNOG" id="ENOG502T5GW">
    <property type="taxonomic scope" value="Eukaryota"/>
</dbReference>
<keyword evidence="2" id="KW-1185">Reference proteome</keyword>
<dbReference type="InterPro" id="IPR053204">
    <property type="entry name" value="Oxopyrrolidines_Biosynth-assoc"/>
</dbReference>
<name>S7ZUE6_PENO1</name>
<dbReference type="InterPro" id="IPR022085">
    <property type="entry name" value="OpdG"/>
</dbReference>
<sequence>MGLTFSQLRRRSSQNTTQHHLVVTPPAQGGGSILTSSSEKVFTVLNDYLSFENPLPLDLAVESLLKLLPADAPDSEEIFRFGEDCFEIAEMLSYQSSSHSRLAQLLEALGLSSHFTSLTSENGRVWHFELLRRSMQNFCAGPEIDHVERYVNYNSFLAHLYDHRIFPTDPTYALWAMRAAFEDDRKHESRSLRSSWVLGAAQWILWNGQSLFKLVVEPALFDVTLETWPASNREAWEAGSLYVGTGGFSLERWRFWKTGFGQAADDDGLSEECRDISQRAMTLMEMFEKNMMF</sequence>
<dbReference type="Proteomes" id="UP000019376">
    <property type="component" value="Unassembled WGS sequence"/>
</dbReference>
<dbReference type="EMBL" id="KB644415">
    <property type="protein sequence ID" value="EPS34320.1"/>
    <property type="molecule type" value="Genomic_DNA"/>
</dbReference>
<organism evidence="1 2">
    <name type="scientific">Penicillium oxalicum (strain 114-2 / CGMCC 5302)</name>
    <name type="common">Penicillium decumbens</name>
    <dbReference type="NCBI Taxonomy" id="933388"/>
    <lineage>
        <taxon>Eukaryota</taxon>
        <taxon>Fungi</taxon>
        <taxon>Dikarya</taxon>
        <taxon>Ascomycota</taxon>
        <taxon>Pezizomycotina</taxon>
        <taxon>Eurotiomycetes</taxon>
        <taxon>Eurotiomycetidae</taxon>
        <taxon>Eurotiales</taxon>
        <taxon>Aspergillaceae</taxon>
        <taxon>Penicillium</taxon>
    </lineage>
</organism>
<accession>S7ZUE6</accession>
<evidence type="ECO:0000313" key="2">
    <source>
        <dbReference type="Proteomes" id="UP000019376"/>
    </source>
</evidence>
<dbReference type="HOGENOM" id="CLU_035263_3_0_1"/>
<gene>
    <name evidence="1" type="ORF">PDE_09284</name>
</gene>
<dbReference type="PhylomeDB" id="S7ZUE6"/>
<evidence type="ECO:0000313" key="1">
    <source>
        <dbReference type="EMBL" id="EPS34320.1"/>
    </source>
</evidence>
<dbReference type="OrthoDB" id="3350591at2759"/>
<proteinExistence type="predicted"/>
<dbReference type="PANTHER" id="PTHR38797:SF4">
    <property type="entry name" value="NUCLEAR PORE COMPLEX PROTEIN NUP85"/>
    <property type="match status" value="1"/>
</dbReference>
<protein>
    <submittedName>
        <fullName evidence="1">Uncharacterized protein</fullName>
    </submittedName>
</protein>
<dbReference type="STRING" id="933388.S7ZUE6"/>